<dbReference type="AlphaFoldDB" id="A0A5E4QID7"/>
<dbReference type="Pfam" id="PF24123">
    <property type="entry name" value="Myosin_VII_N"/>
    <property type="match status" value="1"/>
</dbReference>
<dbReference type="EMBL" id="FZQP02003112">
    <property type="protein sequence ID" value="VVC97273.1"/>
    <property type="molecule type" value="Genomic_DNA"/>
</dbReference>
<name>A0A5E4QID7_9NEOP</name>
<evidence type="ECO:0000256" key="5">
    <source>
        <dbReference type="PROSITE-ProRule" id="PRU00782"/>
    </source>
</evidence>
<reference evidence="7 8" key="1">
    <citation type="submission" date="2017-07" db="EMBL/GenBank/DDBJ databases">
        <authorList>
            <person name="Talla V."/>
            <person name="Backstrom N."/>
        </authorList>
    </citation>
    <scope>NUCLEOTIDE SEQUENCE [LARGE SCALE GENOMIC DNA]</scope>
</reference>
<evidence type="ECO:0000256" key="3">
    <source>
        <dbReference type="ARBA" id="ARBA00023123"/>
    </source>
</evidence>
<evidence type="ECO:0000259" key="6">
    <source>
        <dbReference type="PROSITE" id="PS51456"/>
    </source>
</evidence>
<accession>A0A5E4QID7</accession>
<dbReference type="InterPro" id="IPR036961">
    <property type="entry name" value="Kinesin_motor_dom_sf"/>
</dbReference>
<dbReference type="GO" id="GO:0005524">
    <property type="term" value="F:ATP binding"/>
    <property type="evidence" value="ECO:0007669"/>
    <property type="project" value="UniProtKB-KW"/>
</dbReference>
<evidence type="ECO:0000256" key="2">
    <source>
        <dbReference type="ARBA" id="ARBA00022840"/>
    </source>
</evidence>
<dbReference type="SUPFAM" id="SSF52540">
    <property type="entry name" value="P-loop containing nucleoside triphosphate hydrolases"/>
    <property type="match status" value="1"/>
</dbReference>
<dbReference type="InterPro" id="IPR002404">
    <property type="entry name" value="IRS_PTB"/>
</dbReference>
<evidence type="ECO:0000256" key="1">
    <source>
        <dbReference type="ARBA" id="ARBA00022741"/>
    </source>
</evidence>
<organism evidence="7 8">
    <name type="scientific">Leptidea sinapis</name>
    <dbReference type="NCBI Taxonomy" id="189913"/>
    <lineage>
        <taxon>Eukaryota</taxon>
        <taxon>Metazoa</taxon>
        <taxon>Ecdysozoa</taxon>
        <taxon>Arthropoda</taxon>
        <taxon>Hexapoda</taxon>
        <taxon>Insecta</taxon>
        <taxon>Pterygota</taxon>
        <taxon>Neoptera</taxon>
        <taxon>Endopterygota</taxon>
        <taxon>Lepidoptera</taxon>
        <taxon>Glossata</taxon>
        <taxon>Ditrysia</taxon>
        <taxon>Papilionoidea</taxon>
        <taxon>Pieridae</taxon>
        <taxon>Dismorphiinae</taxon>
        <taxon>Leptidea</taxon>
    </lineage>
</organism>
<proteinExistence type="inferred from homology"/>
<dbReference type="GO" id="GO:0003779">
    <property type="term" value="F:actin binding"/>
    <property type="evidence" value="ECO:0007669"/>
    <property type="project" value="UniProtKB-KW"/>
</dbReference>
<comment type="similarity">
    <text evidence="5">Belongs to the TRAFAC class myosin-kinesin ATPase superfamily. Myosin family.</text>
</comment>
<dbReference type="InterPro" id="IPR051567">
    <property type="entry name" value="Unconventional_Myosin_ATPase"/>
</dbReference>
<dbReference type="PANTHER" id="PTHR22692">
    <property type="entry name" value="MYOSIN VII, XV"/>
    <property type="match status" value="1"/>
</dbReference>
<dbReference type="InterPro" id="IPR001609">
    <property type="entry name" value="Myosin_head_motor_dom-like"/>
</dbReference>
<sequence>MADRLQLSDYVWLKPERKSEFDIPIAVRILNSSGGKLEVIDDDGTKIITTVENILKPLHATSKESVEDMITLGELQEYTILRNLHIRYNKQLIYTYTGSMLIAINPYEILPIYTMDQIHYYQERSVTDMPPHIFAIGSESYRELLDTNVNQCIDLLITYPFSQLSNWSSGNTFFHMTMGSFMRGTKILCETSLGYKMDDLISSYIAHLRQTIKQRTRKP</sequence>
<dbReference type="Gene3D" id="3.40.850.10">
    <property type="entry name" value="Kinesin motor domain"/>
    <property type="match status" value="1"/>
</dbReference>
<protein>
    <recommendedName>
        <fullName evidence="6">Myosin motor domain-containing protein</fullName>
    </recommendedName>
</protein>
<dbReference type="PROSITE" id="PS51456">
    <property type="entry name" value="MYOSIN_MOTOR"/>
    <property type="match status" value="1"/>
</dbReference>
<dbReference type="PANTHER" id="PTHR22692:SF33">
    <property type="entry name" value="MYOSIN"/>
    <property type="match status" value="1"/>
</dbReference>
<evidence type="ECO:0000313" key="7">
    <source>
        <dbReference type="EMBL" id="VVC97273.1"/>
    </source>
</evidence>
<dbReference type="InterPro" id="IPR057130">
    <property type="entry name" value="Myosin_VII_N"/>
</dbReference>
<comment type="caution">
    <text evidence="5">Lacks conserved residue(s) required for the propagation of feature annotation.</text>
</comment>
<keyword evidence="5" id="KW-0009">Actin-binding</keyword>
<dbReference type="Proteomes" id="UP000324832">
    <property type="component" value="Unassembled WGS sequence"/>
</dbReference>
<dbReference type="Pfam" id="PF00063">
    <property type="entry name" value="Myosin_head"/>
    <property type="match status" value="1"/>
</dbReference>
<feature type="domain" description="Myosin motor" evidence="6">
    <location>
        <begin position="64"/>
        <end position="219"/>
    </location>
</feature>
<dbReference type="SUPFAM" id="SSF50729">
    <property type="entry name" value="PH domain-like"/>
    <property type="match status" value="1"/>
</dbReference>
<dbReference type="Pfam" id="PF02174">
    <property type="entry name" value="IRS"/>
    <property type="match status" value="1"/>
</dbReference>
<dbReference type="GO" id="GO:0003774">
    <property type="term" value="F:cytoskeletal motor activity"/>
    <property type="evidence" value="ECO:0007669"/>
    <property type="project" value="InterPro"/>
</dbReference>
<gene>
    <name evidence="7" type="ORF">LSINAPIS_LOCUS8593</name>
</gene>
<evidence type="ECO:0000313" key="8">
    <source>
        <dbReference type="Proteomes" id="UP000324832"/>
    </source>
</evidence>
<keyword evidence="2" id="KW-0067">ATP-binding</keyword>
<dbReference type="InterPro" id="IPR027417">
    <property type="entry name" value="P-loop_NTPase"/>
</dbReference>
<dbReference type="GO" id="GO:0016459">
    <property type="term" value="C:myosin complex"/>
    <property type="evidence" value="ECO:0007669"/>
    <property type="project" value="UniProtKB-KW"/>
</dbReference>
<keyword evidence="3 5" id="KW-0518">Myosin</keyword>
<keyword evidence="1" id="KW-0547">Nucleotide-binding</keyword>
<keyword evidence="4" id="KW-0505">Motor protein</keyword>
<keyword evidence="8" id="KW-1185">Reference proteome</keyword>
<evidence type="ECO:0000256" key="4">
    <source>
        <dbReference type="ARBA" id="ARBA00023175"/>
    </source>
</evidence>